<sequence length="75" mass="8825">MVMLTLMLRFITYVRGWVGVRQEEKRTNSVGPAKTPKENDGDDRCRKRTELLSINFHPRRLPRLKINRCGGKKKK</sequence>
<feature type="signal peptide" evidence="2">
    <location>
        <begin position="1"/>
        <end position="16"/>
    </location>
</feature>
<evidence type="ECO:0000256" key="1">
    <source>
        <dbReference type="SAM" id="MobiDB-lite"/>
    </source>
</evidence>
<organism evidence="3 4">
    <name type="scientific">Aspergillus welwitschiae</name>
    <dbReference type="NCBI Taxonomy" id="1341132"/>
    <lineage>
        <taxon>Eukaryota</taxon>
        <taxon>Fungi</taxon>
        <taxon>Dikarya</taxon>
        <taxon>Ascomycota</taxon>
        <taxon>Pezizomycotina</taxon>
        <taxon>Eurotiomycetes</taxon>
        <taxon>Eurotiomycetidae</taxon>
        <taxon>Eurotiales</taxon>
        <taxon>Aspergillaceae</taxon>
        <taxon>Aspergillus</taxon>
        <taxon>Aspergillus subgen. Circumdati</taxon>
    </lineage>
</organism>
<dbReference type="Proteomes" id="UP000253729">
    <property type="component" value="Unassembled WGS sequence"/>
</dbReference>
<name>A0A3F3Q213_9EURO</name>
<evidence type="ECO:0008006" key="5">
    <source>
        <dbReference type="Google" id="ProtNLM"/>
    </source>
</evidence>
<reference evidence="3 4" key="1">
    <citation type="submission" date="2018-07" db="EMBL/GenBank/DDBJ databases">
        <title>The genomes of Aspergillus section Nigri reveals drivers in fungal speciation.</title>
        <authorList>
            <consortium name="DOE Joint Genome Institute"/>
            <person name="Vesth T.C."/>
            <person name="Nybo J."/>
            <person name="Theobald S."/>
            <person name="Brandl J."/>
            <person name="Frisvad J.C."/>
            <person name="Nielsen K.F."/>
            <person name="Lyhne E.K."/>
            <person name="Kogle M.E."/>
            <person name="Kuo A."/>
            <person name="Riley R."/>
            <person name="Clum A."/>
            <person name="Nolan M."/>
            <person name="Lipzen A."/>
            <person name="Salamov A."/>
            <person name="Henrissat B."/>
            <person name="Wiebenga A."/>
            <person name="De vries R.P."/>
            <person name="Grigoriev I.V."/>
            <person name="Mortensen U.H."/>
            <person name="Andersen M.R."/>
            <person name="Baker S.E."/>
        </authorList>
    </citation>
    <scope>NUCLEOTIDE SEQUENCE [LARGE SCALE GENOMIC DNA]</scope>
    <source>
        <strain evidence="3 4">CBS 139.54b</strain>
    </source>
</reference>
<dbReference type="RefSeq" id="XP_026626203.1">
    <property type="nucleotide sequence ID" value="XM_026766307.1"/>
</dbReference>
<feature type="region of interest" description="Disordered" evidence="1">
    <location>
        <begin position="24"/>
        <end position="44"/>
    </location>
</feature>
<keyword evidence="2" id="KW-0732">Signal</keyword>
<dbReference type="EMBL" id="KZ852047">
    <property type="protein sequence ID" value="RDH33181.1"/>
    <property type="molecule type" value="Genomic_DNA"/>
</dbReference>
<evidence type="ECO:0000313" key="3">
    <source>
        <dbReference type="EMBL" id="RDH33181.1"/>
    </source>
</evidence>
<feature type="chain" id="PRO_5017693520" description="Secreted protein" evidence="2">
    <location>
        <begin position="17"/>
        <end position="75"/>
    </location>
</feature>
<dbReference type="AlphaFoldDB" id="A0A3F3Q213"/>
<gene>
    <name evidence="3" type="ORF">BDQ94DRAFT_143753</name>
</gene>
<feature type="compositionally biased region" description="Basic and acidic residues" evidence="1">
    <location>
        <begin position="35"/>
        <end position="44"/>
    </location>
</feature>
<evidence type="ECO:0000313" key="4">
    <source>
        <dbReference type="Proteomes" id="UP000253729"/>
    </source>
</evidence>
<evidence type="ECO:0000256" key="2">
    <source>
        <dbReference type="SAM" id="SignalP"/>
    </source>
</evidence>
<dbReference type="GeneID" id="38134663"/>
<accession>A0A3F3Q213</accession>
<keyword evidence="4" id="KW-1185">Reference proteome</keyword>
<proteinExistence type="predicted"/>
<protein>
    <recommendedName>
        <fullName evidence="5">Secreted protein</fullName>
    </recommendedName>
</protein>